<sequence length="278" mass="32944">MTSLLKLSQKLSLNILENYIQFCEENNLNYFLIGGSLLGAIRHKGFIPWDDDVDVGMPRKDYNQFLKLGATYFTETRFFLQTPFSDKNYGLSYSKLLDRHTFIEEKNSINNARKGVFIDIFPFDQISSNPTDQDKQISKFRYYDSLILLRLHYNFFDTPLRKFQTTNNQTFQNVNELKKKRDHIMQLYNSSEETTLVKNLASQYAYNKEILSIAEMTQLTSKPFENVNMAVPQAYDVILTRMYGDYSQLPPKRQQSEKHLRRLIYDNQEYDWLYTFSC</sequence>
<dbReference type="GO" id="GO:0009100">
    <property type="term" value="P:glycoprotein metabolic process"/>
    <property type="evidence" value="ECO:0007669"/>
    <property type="project" value="UniProtKB-ARBA"/>
</dbReference>
<dbReference type="PANTHER" id="PTHR43404">
    <property type="entry name" value="LIPOPOLYSACCHARIDE CHOLINEPHOSPHOTRANSFERASE LICD"/>
    <property type="match status" value="1"/>
</dbReference>
<gene>
    <name evidence="2" type="ORF">C5L31_001565</name>
</gene>
<dbReference type="InterPro" id="IPR052942">
    <property type="entry name" value="LPS_cholinephosphotransferase"/>
</dbReference>
<reference evidence="2 3" key="1">
    <citation type="journal article" date="2019" name="Appl. Microbiol. Biotechnol.">
        <title>Uncovering carbohydrate metabolism through a genotype-phenotype association study of 56 lactic acid bacteria genomes.</title>
        <authorList>
            <person name="Buron-Moles G."/>
            <person name="Chailyan A."/>
            <person name="Dolejs I."/>
            <person name="Forster J."/>
            <person name="Miks M.H."/>
        </authorList>
    </citation>
    <scope>NUCLEOTIDE SEQUENCE [LARGE SCALE GENOMIC DNA]</scope>
    <source>
        <strain evidence="2 3">ATCC 49373</strain>
    </source>
</reference>
<dbReference type="EMBL" id="PUFO01000072">
    <property type="protein sequence ID" value="TDG74799.1"/>
    <property type="molecule type" value="Genomic_DNA"/>
</dbReference>
<name>A0A4R5NJJ3_9LACO</name>
<keyword evidence="3" id="KW-1185">Reference proteome</keyword>
<evidence type="ECO:0000313" key="2">
    <source>
        <dbReference type="EMBL" id="TDG74799.1"/>
    </source>
</evidence>
<dbReference type="OrthoDB" id="9786100at2"/>
<feature type="domain" description="LicD/FKTN/FKRP nucleotidyltransferase" evidence="1">
    <location>
        <begin position="23"/>
        <end position="244"/>
    </location>
</feature>
<accession>A0A4R5NJJ3</accession>
<comment type="caution">
    <text evidence="2">The sequence shown here is derived from an EMBL/GenBank/DDBJ whole genome shotgun (WGS) entry which is preliminary data.</text>
</comment>
<organism evidence="2 3">
    <name type="scientific">Secundilactobacillus malefermentans</name>
    <dbReference type="NCBI Taxonomy" id="176292"/>
    <lineage>
        <taxon>Bacteria</taxon>
        <taxon>Bacillati</taxon>
        <taxon>Bacillota</taxon>
        <taxon>Bacilli</taxon>
        <taxon>Lactobacillales</taxon>
        <taxon>Lactobacillaceae</taxon>
        <taxon>Secundilactobacillus</taxon>
    </lineage>
</organism>
<dbReference type="InterPro" id="IPR007074">
    <property type="entry name" value="LicD/FKTN/FKRP_NTP_transf"/>
</dbReference>
<dbReference type="Pfam" id="PF04991">
    <property type="entry name" value="LicD"/>
    <property type="match status" value="1"/>
</dbReference>
<evidence type="ECO:0000259" key="1">
    <source>
        <dbReference type="Pfam" id="PF04991"/>
    </source>
</evidence>
<dbReference type="PANTHER" id="PTHR43404:SF2">
    <property type="entry name" value="LIPOPOLYSACCHARIDE CHOLINEPHOSPHOTRANSFERASE LICD"/>
    <property type="match status" value="1"/>
</dbReference>
<dbReference type="AlphaFoldDB" id="A0A4R5NJJ3"/>
<evidence type="ECO:0000313" key="3">
    <source>
        <dbReference type="Proteomes" id="UP000294854"/>
    </source>
</evidence>
<protein>
    <recommendedName>
        <fullName evidence="1">LicD/FKTN/FKRP nucleotidyltransferase domain-containing protein</fullName>
    </recommendedName>
</protein>
<dbReference type="RefSeq" id="WP_082618786.1">
    <property type="nucleotide sequence ID" value="NZ_PUFO01000072.1"/>
</dbReference>
<dbReference type="Proteomes" id="UP000294854">
    <property type="component" value="Unassembled WGS sequence"/>
</dbReference>
<proteinExistence type="predicted"/>